<reference evidence="1 2" key="2">
    <citation type="submission" date="2017-10" db="EMBL/GenBank/DDBJ databases">
        <title>Genome analyses suggest a sexual origin of heterokaryosis in a supposedly ancient asexual fungus.</title>
        <authorList>
            <person name="Corradi N."/>
            <person name="Sedzielewska K."/>
            <person name="Noel J."/>
            <person name="Charron P."/>
            <person name="Farinelli L."/>
            <person name="Marton T."/>
            <person name="Kruger M."/>
            <person name="Pelin A."/>
            <person name="Brachmann A."/>
            <person name="Corradi N."/>
        </authorList>
    </citation>
    <scope>NUCLEOTIDE SEQUENCE [LARGE SCALE GENOMIC DNA]</scope>
    <source>
        <strain evidence="1 2">A1</strain>
    </source>
</reference>
<reference evidence="1 2" key="1">
    <citation type="submission" date="2017-10" db="EMBL/GenBank/DDBJ databases">
        <title>Extensive intraspecific genome diversity in a model arbuscular mycorrhizal fungus.</title>
        <authorList>
            <person name="Chen E.C.H."/>
            <person name="Morin E."/>
            <person name="Baudet D."/>
            <person name="Noel J."/>
            <person name="Ndikumana S."/>
            <person name="Charron P."/>
            <person name="St-Onge C."/>
            <person name="Giorgi J."/>
            <person name="Grigoriev I.V."/>
            <person name="Roux C."/>
            <person name="Martin F.M."/>
            <person name="Corradi N."/>
        </authorList>
    </citation>
    <scope>NUCLEOTIDE SEQUENCE [LARGE SCALE GENOMIC DNA]</scope>
    <source>
        <strain evidence="1 2">A1</strain>
    </source>
</reference>
<organism evidence="1 2">
    <name type="scientific">Rhizophagus irregularis</name>
    <dbReference type="NCBI Taxonomy" id="588596"/>
    <lineage>
        <taxon>Eukaryota</taxon>
        <taxon>Fungi</taxon>
        <taxon>Fungi incertae sedis</taxon>
        <taxon>Mucoromycota</taxon>
        <taxon>Glomeromycotina</taxon>
        <taxon>Glomeromycetes</taxon>
        <taxon>Glomerales</taxon>
        <taxon>Glomeraceae</taxon>
        <taxon>Rhizophagus</taxon>
    </lineage>
</organism>
<evidence type="ECO:0000313" key="2">
    <source>
        <dbReference type="Proteomes" id="UP000232688"/>
    </source>
</evidence>
<dbReference type="VEuPathDB" id="FungiDB:RhiirA1_392065"/>
<dbReference type="VEuPathDB" id="FungiDB:RhiirFUN_021958"/>
<accession>A0A2N0S1U0</accession>
<gene>
    <name evidence="1" type="ORF">RhiirA1_392065</name>
</gene>
<evidence type="ECO:0000313" key="1">
    <source>
        <dbReference type="EMBL" id="PKC69523.1"/>
    </source>
</evidence>
<dbReference type="EMBL" id="LLXH01000274">
    <property type="protein sequence ID" value="PKC69523.1"/>
    <property type="molecule type" value="Genomic_DNA"/>
</dbReference>
<dbReference type="AlphaFoldDB" id="A0A2N0S1U0"/>
<protein>
    <submittedName>
        <fullName evidence="1">Uncharacterized protein</fullName>
    </submittedName>
</protein>
<sequence>MVIVSGNLQITGYRINHLFSTSSRININYLSSFIPVEQLCLFDKGQIQMIFGHPMVNPLFIITKKSRCIILSLFSYVGLAKYVNCPNADKNCYYLNELLAPCNHKIDFSSIYYSVSVGVDANFGFDIDCVCTKEFYDTLVTCGQLCKYPVDPPVKYESECKIAKKPVDLGGLWRK</sequence>
<dbReference type="Proteomes" id="UP000232688">
    <property type="component" value="Unassembled WGS sequence"/>
</dbReference>
<proteinExistence type="predicted"/>
<comment type="caution">
    <text evidence="1">The sequence shown here is derived from an EMBL/GenBank/DDBJ whole genome shotgun (WGS) entry which is preliminary data.</text>
</comment>
<name>A0A2N0S1U0_9GLOM</name>
<dbReference type="VEuPathDB" id="FungiDB:FUN_010103"/>